<dbReference type="Proteomes" id="UP000180043">
    <property type="component" value="Unassembled WGS sequence"/>
</dbReference>
<comment type="caution">
    <text evidence="1">The sequence shown here is derived from an EMBL/GenBank/DDBJ whole genome shotgun (WGS) entry which is preliminary data.</text>
</comment>
<gene>
    <name evidence="1" type="ORF">BKG82_26850</name>
</gene>
<dbReference type="RefSeq" id="WP_070947893.1">
    <property type="nucleotide sequence ID" value="NZ_MLIQ01000042.1"/>
</dbReference>
<reference evidence="1 2" key="1">
    <citation type="submission" date="2016-10" db="EMBL/GenBank/DDBJ databases">
        <title>Evaluation of Human, Veterinary and Environmental Mycobacterium chelonae Isolates by Core Genome Phylogenomic Analysis, Targeted Gene Comparison, and Anti-microbial Susceptibility Patterns: A Tale of Mistaken Identities.</title>
        <authorList>
            <person name="Fogelson S.B."/>
            <person name="Camus A.C."/>
            <person name="Lorenz W."/>
            <person name="Vasireddy R."/>
            <person name="Vasireddy S."/>
            <person name="Smith T."/>
            <person name="Brown-Elliott B.A."/>
            <person name="Wallace R.J.Jr."/>
            <person name="Hasan N.A."/>
            <person name="Reischl U."/>
            <person name="Sanchez S."/>
        </authorList>
    </citation>
    <scope>NUCLEOTIDE SEQUENCE [LARGE SCALE GENOMIC DNA]</scope>
    <source>
        <strain evidence="1 2">15515</strain>
    </source>
</reference>
<name>A0A1S1LL03_MYCCH</name>
<protein>
    <submittedName>
        <fullName evidence="1">Uncharacterized protein</fullName>
    </submittedName>
</protein>
<evidence type="ECO:0000313" key="1">
    <source>
        <dbReference type="EMBL" id="OHU47274.1"/>
    </source>
</evidence>
<evidence type="ECO:0000313" key="2">
    <source>
        <dbReference type="Proteomes" id="UP000180043"/>
    </source>
</evidence>
<proteinExistence type="predicted"/>
<organism evidence="1 2">
    <name type="scientific">Mycobacteroides chelonae</name>
    <name type="common">Mycobacterium chelonae</name>
    <dbReference type="NCBI Taxonomy" id="1774"/>
    <lineage>
        <taxon>Bacteria</taxon>
        <taxon>Bacillati</taxon>
        <taxon>Actinomycetota</taxon>
        <taxon>Actinomycetes</taxon>
        <taxon>Mycobacteriales</taxon>
        <taxon>Mycobacteriaceae</taxon>
        <taxon>Mycobacteroides</taxon>
    </lineage>
</organism>
<dbReference type="AlphaFoldDB" id="A0A1S1LL03"/>
<accession>A0A1S1LL03</accession>
<dbReference type="EMBL" id="MLIQ01000042">
    <property type="protein sequence ID" value="OHU47274.1"/>
    <property type="molecule type" value="Genomic_DNA"/>
</dbReference>
<sequence>MADAVQRQQPEQGVPIPDDAQFLRIEDTVVGLIAPVPICDARPGDVVVHAESKVGIYLGAGKMHPQTDSSR</sequence>